<protein>
    <recommendedName>
        <fullName evidence="3">Lipoprotein</fullName>
    </recommendedName>
</protein>
<dbReference type="EMBL" id="RBZU01000015">
    <property type="protein sequence ID" value="RKP46256.1"/>
    <property type="molecule type" value="Genomic_DNA"/>
</dbReference>
<reference evidence="1 2" key="1">
    <citation type="submission" date="2018-10" db="EMBL/GenBank/DDBJ databases">
        <title>Robbsia sp. DHC34, isolated from soil.</title>
        <authorList>
            <person name="Gao Z.-H."/>
            <person name="Qiu L.-H."/>
        </authorList>
    </citation>
    <scope>NUCLEOTIDE SEQUENCE [LARGE SCALE GENOMIC DNA]</scope>
    <source>
        <strain evidence="1 2">DHC34</strain>
    </source>
</reference>
<dbReference type="AlphaFoldDB" id="A0A494XCL6"/>
<organism evidence="1 2">
    <name type="scientific">Pararobbsia silviterrae</name>
    <dbReference type="NCBI Taxonomy" id="1792498"/>
    <lineage>
        <taxon>Bacteria</taxon>
        <taxon>Pseudomonadati</taxon>
        <taxon>Pseudomonadota</taxon>
        <taxon>Betaproteobacteria</taxon>
        <taxon>Burkholderiales</taxon>
        <taxon>Burkholderiaceae</taxon>
        <taxon>Pararobbsia</taxon>
    </lineage>
</organism>
<gene>
    <name evidence="1" type="ORF">D7S86_25210</name>
</gene>
<evidence type="ECO:0008006" key="3">
    <source>
        <dbReference type="Google" id="ProtNLM"/>
    </source>
</evidence>
<dbReference type="OrthoDB" id="8944875at2"/>
<sequence length="76" mass="7942">MAALATLAACSSSYPLFTSDGRPTTMVDCSGADWSLCQQRAQALCPASQYDVIDRRDGSDGRGLLVACKGPKASVQ</sequence>
<comment type="caution">
    <text evidence="1">The sequence shown here is derived from an EMBL/GenBank/DDBJ whole genome shotgun (WGS) entry which is preliminary data.</text>
</comment>
<proteinExistence type="predicted"/>
<dbReference type="Proteomes" id="UP000270342">
    <property type="component" value="Unassembled WGS sequence"/>
</dbReference>
<evidence type="ECO:0000313" key="2">
    <source>
        <dbReference type="Proteomes" id="UP000270342"/>
    </source>
</evidence>
<evidence type="ECO:0000313" key="1">
    <source>
        <dbReference type="EMBL" id="RKP46256.1"/>
    </source>
</evidence>
<name>A0A494XCL6_9BURK</name>
<accession>A0A494XCL6</accession>
<keyword evidence="2" id="KW-1185">Reference proteome</keyword>